<organism evidence="1 2">
    <name type="scientific">Adineta steineri</name>
    <dbReference type="NCBI Taxonomy" id="433720"/>
    <lineage>
        <taxon>Eukaryota</taxon>
        <taxon>Metazoa</taxon>
        <taxon>Spiralia</taxon>
        <taxon>Gnathifera</taxon>
        <taxon>Rotifera</taxon>
        <taxon>Eurotatoria</taxon>
        <taxon>Bdelloidea</taxon>
        <taxon>Adinetida</taxon>
        <taxon>Adinetidae</taxon>
        <taxon>Adineta</taxon>
    </lineage>
</organism>
<protein>
    <submittedName>
        <fullName evidence="1">Uncharacterized protein</fullName>
    </submittedName>
</protein>
<dbReference type="Proteomes" id="UP000663868">
    <property type="component" value="Unassembled WGS sequence"/>
</dbReference>
<sequence length="81" mass="9385">LNARDFAVRTHLLKGQGRSQSQCTDADPLDLLLSSVDSQGQSFTNEEIKDQTLTFIFVDYEITSHQRVEQRPRPNQFNYIR</sequence>
<dbReference type="GO" id="GO:0005506">
    <property type="term" value="F:iron ion binding"/>
    <property type="evidence" value="ECO:0007669"/>
    <property type="project" value="InterPro"/>
</dbReference>
<dbReference type="GO" id="GO:0016705">
    <property type="term" value="F:oxidoreductase activity, acting on paired donors, with incorporation or reduction of molecular oxygen"/>
    <property type="evidence" value="ECO:0007669"/>
    <property type="project" value="InterPro"/>
</dbReference>
<dbReference type="AlphaFoldDB" id="A0A820FGU5"/>
<dbReference type="InterPro" id="IPR036396">
    <property type="entry name" value="Cyt_P450_sf"/>
</dbReference>
<dbReference type="GO" id="GO:0020037">
    <property type="term" value="F:heme binding"/>
    <property type="evidence" value="ECO:0007669"/>
    <property type="project" value="InterPro"/>
</dbReference>
<gene>
    <name evidence="1" type="ORF">KXQ929_LOCUS43437</name>
</gene>
<evidence type="ECO:0000313" key="1">
    <source>
        <dbReference type="EMBL" id="CAF4262727.1"/>
    </source>
</evidence>
<name>A0A820FGU5_9BILA</name>
<feature type="non-terminal residue" evidence="1">
    <location>
        <position position="1"/>
    </location>
</feature>
<proteinExistence type="predicted"/>
<dbReference type="EMBL" id="CAJOBB010011555">
    <property type="protein sequence ID" value="CAF4262727.1"/>
    <property type="molecule type" value="Genomic_DNA"/>
</dbReference>
<accession>A0A820FGU5</accession>
<dbReference type="Gene3D" id="1.10.630.10">
    <property type="entry name" value="Cytochrome P450"/>
    <property type="match status" value="1"/>
</dbReference>
<reference evidence="1" key="1">
    <citation type="submission" date="2021-02" db="EMBL/GenBank/DDBJ databases">
        <authorList>
            <person name="Nowell W R."/>
        </authorList>
    </citation>
    <scope>NUCLEOTIDE SEQUENCE</scope>
</reference>
<comment type="caution">
    <text evidence="1">The sequence shown here is derived from an EMBL/GenBank/DDBJ whole genome shotgun (WGS) entry which is preliminary data.</text>
</comment>
<evidence type="ECO:0000313" key="2">
    <source>
        <dbReference type="Proteomes" id="UP000663868"/>
    </source>
</evidence>
<dbReference type="GO" id="GO:0004497">
    <property type="term" value="F:monooxygenase activity"/>
    <property type="evidence" value="ECO:0007669"/>
    <property type="project" value="InterPro"/>
</dbReference>